<sequence length="206" mass="22908">MHHDQMPRFAPITAEGVVELVADRAARMTGRGVVAVDGADAADPLALARAVADDLRARGRSADVVWLHDYVRPASLRLEYGRDEMTYRTAWFDYAGLEREVLQALRERGRWLPALWDERTDRSARATTVSAAPDAVLFVAGPMLLGRGLDFDLSVELHMSEGALRRTTDPAAEFTIDALLSHRADRTTEPDILIAWDHPNRPAVRI</sequence>
<dbReference type="Proteomes" id="UP000255355">
    <property type="component" value="Unassembled WGS sequence"/>
</dbReference>
<dbReference type="AlphaFoldDB" id="A0A370H2W3"/>
<dbReference type="Gene3D" id="3.40.50.300">
    <property type="entry name" value="P-loop containing nucleotide triphosphate hydrolases"/>
    <property type="match status" value="1"/>
</dbReference>
<dbReference type="EMBL" id="QQAZ01000005">
    <property type="protein sequence ID" value="RDI50559.1"/>
    <property type="molecule type" value="Genomic_DNA"/>
</dbReference>
<keyword evidence="2" id="KW-1185">Reference proteome</keyword>
<evidence type="ECO:0000313" key="1">
    <source>
        <dbReference type="EMBL" id="RDI50559.1"/>
    </source>
</evidence>
<protein>
    <recommendedName>
        <fullName evidence="3">Uridine kinase</fullName>
    </recommendedName>
</protein>
<dbReference type="InterPro" id="IPR027417">
    <property type="entry name" value="P-loop_NTPase"/>
</dbReference>
<evidence type="ECO:0008006" key="3">
    <source>
        <dbReference type="Google" id="ProtNLM"/>
    </source>
</evidence>
<dbReference type="STRING" id="1210089.GCA_001613165_05526"/>
<reference evidence="1 2" key="1">
    <citation type="submission" date="2018-07" db="EMBL/GenBank/DDBJ databases">
        <title>Genomic Encyclopedia of Type Strains, Phase IV (KMG-IV): sequencing the most valuable type-strain genomes for metagenomic binning, comparative biology and taxonomic classification.</title>
        <authorList>
            <person name="Goeker M."/>
        </authorList>
    </citation>
    <scope>NUCLEOTIDE SEQUENCE [LARGE SCALE GENOMIC DNA]</scope>
    <source>
        <strain evidence="1 2">DSM 44952</strain>
    </source>
</reference>
<organism evidence="1 2">
    <name type="scientific">Nocardia mexicana</name>
    <dbReference type="NCBI Taxonomy" id="279262"/>
    <lineage>
        <taxon>Bacteria</taxon>
        <taxon>Bacillati</taxon>
        <taxon>Actinomycetota</taxon>
        <taxon>Actinomycetes</taxon>
        <taxon>Mycobacteriales</taxon>
        <taxon>Nocardiaceae</taxon>
        <taxon>Nocardia</taxon>
    </lineage>
</organism>
<evidence type="ECO:0000313" key="2">
    <source>
        <dbReference type="Proteomes" id="UP000255355"/>
    </source>
</evidence>
<name>A0A370H2W3_9NOCA</name>
<accession>A0A370H2W3</accession>
<comment type="caution">
    <text evidence="1">The sequence shown here is derived from an EMBL/GenBank/DDBJ whole genome shotgun (WGS) entry which is preliminary data.</text>
</comment>
<proteinExistence type="predicted"/>
<gene>
    <name evidence="1" type="ORF">DFR68_10535</name>
</gene>